<evidence type="ECO:0000256" key="3">
    <source>
        <dbReference type="ARBA" id="ARBA00022833"/>
    </source>
</evidence>
<dbReference type="OrthoDB" id="2156623at2759"/>
<dbReference type="PROSITE" id="PS50081">
    <property type="entry name" value="ZF_DAG_PE_2"/>
    <property type="match status" value="1"/>
</dbReference>
<dbReference type="GO" id="GO:0005737">
    <property type="term" value="C:cytoplasm"/>
    <property type="evidence" value="ECO:0007669"/>
    <property type="project" value="TreeGrafter"/>
</dbReference>
<dbReference type="Gene3D" id="3.30.60.20">
    <property type="match status" value="1"/>
</dbReference>
<dbReference type="Pfam" id="PF00130">
    <property type="entry name" value="C1_1"/>
    <property type="match status" value="1"/>
</dbReference>
<keyword evidence="6" id="KW-1185">Reference proteome</keyword>
<dbReference type="SUPFAM" id="SSF57889">
    <property type="entry name" value="Cysteine-rich domain"/>
    <property type="match status" value="1"/>
</dbReference>
<evidence type="ECO:0000256" key="1">
    <source>
        <dbReference type="ARBA" id="ARBA00022553"/>
    </source>
</evidence>
<evidence type="ECO:0000313" key="6">
    <source>
        <dbReference type="Proteomes" id="UP000838756"/>
    </source>
</evidence>
<reference evidence="5" key="1">
    <citation type="submission" date="2022-03" db="EMBL/GenBank/DDBJ databases">
        <authorList>
            <person name="Lindestad O."/>
        </authorList>
    </citation>
    <scope>NUCLEOTIDE SEQUENCE</scope>
</reference>
<evidence type="ECO:0000313" key="5">
    <source>
        <dbReference type="EMBL" id="CAH2269994.1"/>
    </source>
</evidence>
<accession>A0A8S4SQY6</accession>
<dbReference type="InterPro" id="IPR002219">
    <property type="entry name" value="PKC_DAG/PE"/>
</dbReference>
<name>A0A8S4SQY6_9NEOP</name>
<dbReference type="Proteomes" id="UP000838756">
    <property type="component" value="Unassembled WGS sequence"/>
</dbReference>
<evidence type="ECO:0000256" key="2">
    <source>
        <dbReference type="ARBA" id="ARBA00022723"/>
    </source>
</evidence>
<dbReference type="GO" id="GO:0031032">
    <property type="term" value="P:actomyosin structure organization"/>
    <property type="evidence" value="ECO:0007669"/>
    <property type="project" value="TreeGrafter"/>
</dbReference>
<evidence type="ECO:0000259" key="4">
    <source>
        <dbReference type="PROSITE" id="PS50081"/>
    </source>
</evidence>
<dbReference type="PANTHER" id="PTHR22988">
    <property type="entry name" value="MYOTONIC DYSTROPHY S/T KINASE-RELATED"/>
    <property type="match status" value="1"/>
</dbReference>
<dbReference type="InterPro" id="IPR050839">
    <property type="entry name" value="Rho-assoc_Ser/Thr_Kinase"/>
</dbReference>
<dbReference type="GO" id="GO:0005856">
    <property type="term" value="C:cytoskeleton"/>
    <property type="evidence" value="ECO:0007669"/>
    <property type="project" value="TreeGrafter"/>
</dbReference>
<dbReference type="EMBL" id="CAKXAJ010026559">
    <property type="protein sequence ID" value="CAH2269994.1"/>
    <property type="molecule type" value="Genomic_DNA"/>
</dbReference>
<organism evidence="5 6">
    <name type="scientific">Pararge aegeria aegeria</name>
    <dbReference type="NCBI Taxonomy" id="348720"/>
    <lineage>
        <taxon>Eukaryota</taxon>
        <taxon>Metazoa</taxon>
        <taxon>Ecdysozoa</taxon>
        <taxon>Arthropoda</taxon>
        <taxon>Hexapoda</taxon>
        <taxon>Insecta</taxon>
        <taxon>Pterygota</taxon>
        <taxon>Neoptera</taxon>
        <taxon>Endopterygota</taxon>
        <taxon>Lepidoptera</taxon>
        <taxon>Glossata</taxon>
        <taxon>Ditrysia</taxon>
        <taxon>Papilionoidea</taxon>
        <taxon>Nymphalidae</taxon>
        <taxon>Satyrinae</taxon>
        <taxon>Satyrini</taxon>
        <taxon>Parargina</taxon>
        <taxon>Pararge</taxon>
    </lineage>
</organism>
<dbReference type="PANTHER" id="PTHR22988:SF66">
    <property type="entry name" value="SERINE_THREONINE-PROTEIN KINASE GENGHIS KHAN"/>
    <property type="match status" value="1"/>
</dbReference>
<proteinExistence type="predicted"/>
<sequence length="198" mass="22154">MESISIKLEVGFELAPYPPPESEHVLLPNELSPLQISPPCLGSTLIFGAAVPSAYEVLDRPPSQMSYLEQFLKEAPTERHYDNVASMNNEQKMSPQYRYRNVQHCCNAKIGLTRQGVVCETCGLAVHTRCCGRVAPRCPLPPERSRRPLGIDPARGQGTAYEGYVKVPKPGGVKKGWMRQFVVVCDFKLFLYDISQDR</sequence>
<dbReference type="InterPro" id="IPR011993">
    <property type="entry name" value="PH-like_dom_sf"/>
</dbReference>
<dbReference type="InterPro" id="IPR046349">
    <property type="entry name" value="C1-like_sf"/>
</dbReference>
<dbReference type="AlphaFoldDB" id="A0A8S4SQY6"/>
<dbReference type="GO" id="GO:0004674">
    <property type="term" value="F:protein serine/threonine kinase activity"/>
    <property type="evidence" value="ECO:0007669"/>
    <property type="project" value="TreeGrafter"/>
</dbReference>
<dbReference type="GO" id="GO:0046872">
    <property type="term" value="F:metal ion binding"/>
    <property type="evidence" value="ECO:0007669"/>
    <property type="project" value="UniProtKB-KW"/>
</dbReference>
<protein>
    <submittedName>
        <fullName evidence="5">Jg6470 protein</fullName>
    </submittedName>
</protein>
<feature type="domain" description="Phorbol-ester/DAG-type" evidence="4">
    <location>
        <begin position="79"/>
        <end position="138"/>
    </location>
</feature>
<comment type="caution">
    <text evidence="5">The sequence shown here is derived from an EMBL/GenBank/DDBJ whole genome shotgun (WGS) entry which is preliminary data.</text>
</comment>
<gene>
    <name evidence="5" type="primary">jg6470</name>
    <name evidence="5" type="ORF">PAEG_LOCUS27920</name>
</gene>
<dbReference type="Pfam" id="PF25346">
    <property type="entry name" value="PH_MRCK"/>
    <property type="match status" value="1"/>
</dbReference>
<dbReference type="Gene3D" id="2.30.29.30">
    <property type="entry name" value="Pleckstrin-homology domain (PH domain)/Phosphotyrosine-binding domain (PTB)"/>
    <property type="match status" value="1"/>
</dbReference>
<keyword evidence="2" id="KW-0479">Metal-binding</keyword>
<keyword evidence="3" id="KW-0862">Zinc</keyword>
<dbReference type="InterPro" id="IPR057529">
    <property type="entry name" value="MRCK/ROCK_PH"/>
</dbReference>
<keyword evidence="1" id="KW-0597">Phosphoprotein</keyword>